<feature type="signal peptide" evidence="1">
    <location>
        <begin position="1"/>
        <end position="20"/>
    </location>
</feature>
<dbReference type="RefSeq" id="WP_089839829.1">
    <property type="nucleotide sequence ID" value="NZ_FOZL01000001.1"/>
</dbReference>
<sequence>MKLCYRLLSFGLLASAFAGATKSYGQILSNTPSVTLNATLSESLTIAATPSNVNFTLVAGGTATGSAPVAITTTWVLAQGRANVVLDGYFASSTAALASGAPVSNIPSSAVYGLMSTGTPTTYTAFTQTAALGTASAGLTLFTQALTSSNRNANRTDNLSLQINLTSIPQLPAASYSGSLILAAQAL</sequence>
<evidence type="ECO:0000313" key="2">
    <source>
        <dbReference type="EMBL" id="SFS16154.1"/>
    </source>
</evidence>
<gene>
    <name evidence="2" type="ORF">SAMN05421771_2858</name>
</gene>
<dbReference type="Proteomes" id="UP000199024">
    <property type="component" value="Unassembled WGS sequence"/>
</dbReference>
<name>A0A1I6MKG7_9BACT</name>
<evidence type="ECO:0000313" key="3">
    <source>
        <dbReference type="Proteomes" id="UP000199024"/>
    </source>
</evidence>
<accession>A0A1I6MKG7</accession>
<dbReference type="EMBL" id="FOZL01000001">
    <property type="protein sequence ID" value="SFS16154.1"/>
    <property type="molecule type" value="Genomic_DNA"/>
</dbReference>
<dbReference type="AlphaFoldDB" id="A0A1I6MKG7"/>
<feature type="chain" id="PRO_5011578921" evidence="1">
    <location>
        <begin position="21"/>
        <end position="187"/>
    </location>
</feature>
<dbReference type="STRING" id="474950.SAMN05421771_2858"/>
<organism evidence="2 3">
    <name type="scientific">Granulicella pectinivorans</name>
    <dbReference type="NCBI Taxonomy" id="474950"/>
    <lineage>
        <taxon>Bacteria</taxon>
        <taxon>Pseudomonadati</taxon>
        <taxon>Acidobacteriota</taxon>
        <taxon>Terriglobia</taxon>
        <taxon>Terriglobales</taxon>
        <taxon>Acidobacteriaceae</taxon>
        <taxon>Granulicella</taxon>
    </lineage>
</organism>
<evidence type="ECO:0000256" key="1">
    <source>
        <dbReference type="SAM" id="SignalP"/>
    </source>
</evidence>
<keyword evidence="1" id="KW-0732">Signal</keyword>
<protein>
    <submittedName>
        <fullName evidence="2">Uncharacterized protein</fullName>
    </submittedName>
</protein>
<proteinExistence type="predicted"/>
<dbReference type="OrthoDB" id="123056at2"/>
<keyword evidence="3" id="KW-1185">Reference proteome</keyword>
<reference evidence="2 3" key="1">
    <citation type="submission" date="2016-10" db="EMBL/GenBank/DDBJ databases">
        <authorList>
            <person name="de Groot N.N."/>
        </authorList>
    </citation>
    <scope>NUCLEOTIDE SEQUENCE [LARGE SCALE GENOMIC DNA]</scope>
    <source>
        <strain evidence="2 3">DSM 21001</strain>
    </source>
</reference>